<dbReference type="GeneID" id="33558428"/>
<dbReference type="AlphaFoldDB" id="A0A1Y1UAB6"/>
<dbReference type="InParanoid" id="A0A1Y1UAB6"/>
<reference evidence="12 13" key="1">
    <citation type="submission" date="2017-03" db="EMBL/GenBank/DDBJ databases">
        <title>Widespread Adenine N6-methylation of Active Genes in Fungi.</title>
        <authorList>
            <consortium name="DOE Joint Genome Institute"/>
            <person name="Mondo S.J."/>
            <person name="Dannebaum R.O."/>
            <person name="Kuo R.C."/>
            <person name="Louie K.B."/>
            <person name="Bewick A.J."/>
            <person name="Labutti K."/>
            <person name="Haridas S."/>
            <person name="Kuo A."/>
            <person name="Salamov A."/>
            <person name="Ahrendt S.R."/>
            <person name="Lau R."/>
            <person name="Bowen B.P."/>
            <person name="Lipzen A."/>
            <person name="Sullivan W."/>
            <person name="Andreopoulos W.B."/>
            <person name="Clum A."/>
            <person name="Lindquist E."/>
            <person name="Daum C."/>
            <person name="Northen T.R."/>
            <person name="Ramamoorthy G."/>
            <person name="Schmitz R.J."/>
            <person name="Gryganskyi A."/>
            <person name="Culley D."/>
            <person name="Magnuson J."/>
            <person name="James T.Y."/>
            <person name="O'Malley M.A."/>
            <person name="Stajich J.E."/>
            <person name="Spatafora J.W."/>
            <person name="Visel A."/>
            <person name="Grigoriev I.V."/>
        </authorList>
    </citation>
    <scope>NUCLEOTIDE SEQUENCE [LARGE SCALE GENOMIC DNA]</scope>
    <source>
        <strain evidence="12 13">NRRL Y-17943</strain>
    </source>
</reference>
<feature type="domain" description="Major facilitator superfamily (MFS) profile" evidence="11">
    <location>
        <begin position="43"/>
        <end position="517"/>
    </location>
</feature>
<feature type="transmembrane region" description="Helical" evidence="10">
    <location>
        <begin position="386"/>
        <end position="407"/>
    </location>
</feature>
<dbReference type="PANTHER" id="PTHR48022:SF2">
    <property type="entry name" value="PLASTIDIC GLUCOSE TRANSPORTER 4"/>
    <property type="match status" value="1"/>
</dbReference>
<keyword evidence="12" id="KW-0762">Sugar transport</keyword>
<dbReference type="RefSeq" id="XP_021869168.1">
    <property type="nucleotide sequence ID" value="XM_022016619.1"/>
</dbReference>
<dbReference type="GO" id="GO:0016020">
    <property type="term" value="C:membrane"/>
    <property type="evidence" value="ECO:0007669"/>
    <property type="project" value="UniProtKB-SubCell"/>
</dbReference>
<feature type="transmembrane region" description="Helical" evidence="10">
    <location>
        <begin position="142"/>
        <end position="162"/>
    </location>
</feature>
<dbReference type="Gene3D" id="1.20.1250.20">
    <property type="entry name" value="MFS general substrate transporter like domains"/>
    <property type="match status" value="1"/>
</dbReference>
<evidence type="ECO:0000256" key="10">
    <source>
        <dbReference type="SAM" id="Phobius"/>
    </source>
</evidence>
<dbReference type="FunFam" id="1.20.1250.20:FF:000026">
    <property type="entry name" value="MFS quinate transporter QutD"/>
    <property type="match status" value="1"/>
</dbReference>
<evidence type="ECO:0000256" key="3">
    <source>
        <dbReference type="ARBA" id="ARBA00022448"/>
    </source>
</evidence>
<feature type="region of interest" description="Disordered" evidence="9">
    <location>
        <begin position="560"/>
        <end position="593"/>
    </location>
</feature>
<comment type="similarity">
    <text evidence="2 8">Belongs to the major facilitator superfamily. Sugar transporter (TC 2.A.1.1) family.</text>
</comment>
<feature type="transmembrane region" description="Helical" evidence="10">
    <location>
        <begin position="174"/>
        <end position="193"/>
    </location>
</feature>
<evidence type="ECO:0000256" key="7">
    <source>
        <dbReference type="ARBA" id="ARBA00049119"/>
    </source>
</evidence>
<comment type="subcellular location">
    <subcellularLocation>
        <location evidence="1">Membrane</location>
        <topology evidence="1">Multi-pass membrane protein</topology>
    </subcellularLocation>
</comment>
<dbReference type="PRINTS" id="PR00171">
    <property type="entry name" value="SUGRTRNSPORT"/>
</dbReference>
<dbReference type="InterPro" id="IPR003663">
    <property type="entry name" value="Sugar/inositol_transpt"/>
</dbReference>
<evidence type="ECO:0000256" key="5">
    <source>
        <dbReference type="ARBA" id="ARBA00022989"/>
    </source>
</evidence>
<dbReference type="PANTHER" id="PTHR48022">
    <property type="entry name" value="PLASTIDIC GLUCOSE TRANSPORTER 4"/>
    <property type="match status" value="1"/>
</dbReference>
<feature type="transmembrane region" description="Helical" evidence="10">
    <location>
        <begin position="114"/>
        <end position="136"/>
    </location>
</feature>
<dbReference type="InterPro" id="IPR050360">
    <property type="entry name" value="MFS_Sugar_Transporters"/>
</dbReference>
<evidence type="ECO:0000256" key="1">
    <source>
        <dbReference type="ARBA" id="ARBA00004141"/>
    </source>
</evidence>
<dbReference type="NCBIfam" id="TIGR00879">
    <property type="entry name" value="SP"/>
    <property type="match status" value="1"/>
</dbReference>
<dbReference type="PROSITE" id="PS50850">
    <property type="entry name" value="MFS"/>
    <property type="match status" value="1"/>
</dbReference>
<comment type="catalytic activity">
    <reaction evidence="7">
        <text>myo-inositol(out) + H(+)(out) = myo-inositol(in) + H(+)(in)</text>
        <dbReference type="Rhea" id="RHEA:60364"/>
        <dbReference type="ChEBI" id="CHEBI:15378"/>
        <dbReference type="ChEBI" id="CHEBI:17268"/>
    </reaction>
</comment>
<dbReference type="InterPro" id="IPR005828">
    <property type="entry name" value="MFS_sugar_transport-like"/>
</dbReference>
<dbReference type="SUPFAM" id="SSF103473">
    <property type="entry name" value="MFS general substrate transporter"/>
    <property type="match status" value="1"/>
</dbReference>
<dbReference type="CDD" id="cd17356">
    <property type="entry name" value="MFS_HXT"/>
    <property type="match status" value="1"/>
</dbReference>
<dbReference type="PROSITE" id="PS00216">
    <property type="entry name" value="SUGAR_TRANSPORT_1"/>
    <property type="match status" value="1"/>
</dbReference>
<keyword evidence="13" id="KW-1185">Reference proteome</keyword>
<feature type="transmembrane region" description="Helical" evidence="10">
    <location>
        <begin position="494"/>
        <end position="513"/>
    </location>
</feature>
<feature type="transmembrane region" description="Helical" evidence="10">
    <location>
        <begin position="464"/>
        <end position="482"/>
    </location>
</feature>
<protein>
    <submittedName>
        <fullName evidence="12">Putative sugar transporter, high affinity</fullName>
    </submittedName>
</protein>
<keyword evidence="3 8" id="KW-0813">Transport</keyword>
<evidence type="ECO:0000256" key="4">
    <source>
        <dbReference type="ARBA" id="ARBA00022692"/>
    </source>
</evidence>
<feature type="transmembrane region" description="Helical" evidence="10">
    <location>
        <begin position="84"/>
        <end position="102"/>
    </location>
</feature>
<dbReference type="Pfam" id="PF00083">
    <property type="entry name" value="Sugar_tr"/>
    <property type="match status" value="1"/>
</dbReference>
<keyword evidence="4 10" id="KW-0812">Transmembrane</keyword>
<evidence type="ECO:0000256" key="6">
    <source>
        <dbReference type="ARBA" id="ARBA00023136"/>
    </source>
</evidence>
<feature type="transmembrane region" description="Helical" evidence="10">
    <location>
        <begin position="358"/>
        <end position="379"/>
    </location>
</feature>
<sequence>MPAFMSGNAGSGVESELQQRRAALATAKPGAAGLVRNGRTTAIAVFASMGGLIYGYNQGMFGQVLSMNSFGRASGTNGISNPTLAGLLTSILELGAWVGVLFNGYSADRLGRKLSVVLACFLFIIGVIVQACVRGGNYDYILGGRFVTGLGVGSLSMIVPLYNAEVAPAEIRGALVALQQLAITFGIMISYWITYGTNYIGGTGDSQSRAAWLVPITIQILPAIILGVGIMFLPQSPRWLMDQGRDDECLAVLANLRRQPVDAPIVQLEYLEIKAQKLFEKRISEHDFPHLQDGSSKSNFLLGVNQYKSLITNRTNLKRTAVAVLIMVFQQWTGVNFILYYAPFIFEGLSLGGNTTSLLASGVVGIVMFLATIPAVLYLDSWGRKPVLISGAIWMGICHFVVAGIIGQFNSDWQLDPIPSSAKSAGWAAVVFIWLFAIGFGYSWGPTAWVIVAEVYPLGLRAKGVSIGASSNWLNNFAVAMSTPDFVAAAPYGAYIFLGLMCVLAAAYVFFLVPETKGRTLDELDEIFGDKSGRSTWEAKEMLQAQRDVGLLEFLDIRGPSPVSGEKGHPTKGNVTVREDAGVREKGQNVVTQ</sequence>
<dbReference type="STRING" id="4999.A0A1Y1UAB6"/>
<gene>
    <name evidence="12" type="ORF">BD324DRAFT_633348</name>
</gene>
<dbReference type="OrthoDB" id="8120565at2759"/>
<evidence type="ECO:0000256" key="2">
    <source>
        <dbReference type="ARBA" id="ARBA00010992"/>
    </source>
</evidence>
<dbReference type="InterPro" id="IPR020846">
    <property type="entry name" value="MFS_dom"/>
</dbReference>
<proteinExistence type="inferred from homology"/>
<dbReference type="PROSITE" id="PS00217">
    <property type="entry name" value="SUGAR_TRANSPORT_2"/>
    <property type="match status" value="1"/>
</dbReference>
<keyword evidence="5 10" id="KW-1133">Transmembrane helix</keyword>
<evidence type="ECO:0000313" key="12">
    <source>
        <dbReference type="EMBL" id="ORX34952.1"/>
    </source>
</evidence>
<dbReference type="Proteomes" id="UP000193218">
    <property type="component" value="Unassembled WGS sequence"/>
</dbReference>
<dbReference type="GO" id="GO:0005351">
    <property type="term" value="F:carbohydrate:proton symporter activity"/>
    <property type="evidence" value="ECO:0007669"/>
    <property type="project" value="TreeGrafter"/>
</dbReference>
<evidence type="ECO:0000313" key="13">
    <source>
        <dbReference type="Proteomes" id="UP000193218"/>
    </source>
</evidence>
<comment type="caution">
    <text evidence="12">The sequence shown here is derived from an EMBL/GenBank/DDBJ whole genome shotgun (WGS) entry which is preliminary data.</text>
</comment>
<dbReference type="InterPro" id="IPR005829">
    <property type="entry name" value="Sugar_transporter_CS"/>
</dbReference>
<evidence type="ECO:0000256" key="9">
    <source>
        <dbReference type="SAM" id="MobiDB-lite"/>
    </source>
</evidence>
<keyword evidence="6 10" id="KW-0472">Membrane</keyword>
<dbReference type="InterPro" id="IPR036259">
    <property type="entry name" value="MFS_trans_sf"/>
</dbReference>
<dbReference type="EMBL" id="NBSH01000012">
    <property type="protein sequence ID" value="ORX34952.1"/>
    <property type="molecule type" value="Genomic_DNA"/>
</dbReference>
<organism evidence="12 13">
    <name type="scientific">Kockovaella imperatae</name>
    <dbReference type="NCBI Taxonomy" id="4999"/>
    <lineage>
        <taxon>Eukaryota</taxon>
        <taxon>Fungi</taxon>
        <taxon>Dikarya</taxon>
        <taxon>Basidiomycota</taxon>
        <taxon>Agaricomycotina</taxon>
        <taxon>Tremellomycetes</taxon>
        <taxon>Tremellales</taxon>
        <taxon>Cuniculitremaceae</taxon>
        <taxon>Kockovaella</taxon>
    </lineage>
</organism>
<feature type="compositionally biased region" description="Basic and acidic residues" evidence="9">
    <location>
        <begin position="577"/>
        <end position="587"/>
    </location>
</feature>
<evidence type="ECO:0000256" key="8">
    <source>
        <dbReference type="RuleBase" id="RU003346"/>
    </source>
</evidence>
<accession>A0A1Y1UAB6</accession>
<feature type="transmembrane region" description="Helical" evidence="10">
    <location>
        <begin position="213"/>
        <end position="233"/>
    </location>
</feature>
<feature type="transmembrane region" description="Helical" evidence="10">
    <location>
        <begin position="427"/>
        <end position="452"/>
    </location>
</feature>
<name>A0A1Y1UAB6_9TREE</name>
<evidence type="ECO:0000259" key="11">
    <source>
        <dbReference type="PROSITE" id="PS50850"/>
    </source>
</evidence>
<feature type="transmembrane region" description="Helical" evidence="10">
    <location>
        <begin position="321"/>
        <end position="346"/>
    </location>
</feature>